<keyword evidence="4" id="KW-1185">Reference proteome</keyword>
<keyword evidence="1" id="KW-0479">Metal-binding</keyword>
<organism evidence="3 4">
    <name type="scientific">Reticulomyxa filosa</name>
    <dbReference type="NCBI Taxonomy" id="46433"/>
    <lineage>
        <taxon>Eukaryota</taxon>
        <taxon>Sar</taxon>
        <taxon>Rhizaria</taxon>
        <taxon>Retaria</taxon>
        <taxon>Foraminifera</taxon>
        <taxon>Monothalamids</taxon>
        <taxon>Reticulomyxidae</taxon>
        <taxon>Reticulomyxa</taxon>
    </lineage>
</organism>
<feature type="non-terminal residue" evidence="3">
    <location>
        <position position="288"/>
    </location>
</feature>
<evidence type="ECO:0000256" key="1">
    <source>
        <dbReference type="PROSITE-ProRule" id="PRU00042"/>
    </source>
</evidence>
<dbReference type="Proteomes" id="UP000023152">
    <property type="component" value="Unassembled WGS sequence"/>
</dbReference>
<dbReference type="InterPro" id="IPR013087">
    <property type="entry name" value="Znf_C2H2_type"/>
</dbReference>
<dbReference type="GO" id="GO:0008270">
    <property type="term" value="F:zinc ion binding"/>
    <property type="evidence" value="ECO:0007669"/>
    <property type="project" value="UniProtKB-KW"/>
</dbReference>
<evidence type="ECO:0000313" key="4">
    <source>
        <dbReference type="Proteomes" id="UP000023152"/>
    </source>
</evidence>
<protein>
    <recommendedName>
        <fullName evidence="2">C2H2-type domain-containing protein</fullName>
    </recommendedName>
</protein>
<gene>
    <name evidence="3" type="ORF">RFI_15335</name>
</gene>
<sequence>MKQWSAKALSCLPDNLTTNEENAASFLLWFISQYPNRLQHIEEISFSIVNEFHANKGTWETLAVPLFVSMSSPSTPELGFNWLQGLQPGETTADHLFTGVGSMKTNDLNIVQDLFGHNLQKQLISLKASHGHNDNDFNPCHGYVSICDSHSFPNFVITDNADQTVHINHVNDSIHFRGQKKKQLEDKAEKAEKQKMQQINPIIQTKCTNHLMTWKKNKPKKKIHKTPNAELSLLSANNIPMTRSKRLRLRRGTSAGQQYVNENQAEIAYFGCPHCDKKYTSKGALREH</sequence>
<proteinExistence type="predicted"/>
<dbReference type="EMBL" id="ASPP01011230">
    <property type="protein sequence ID" value="ETO21868.1"/>
    <property type="molecule type" value="Genomic_DNA"/>
</dbReference>
<reference evidence="3 4" key="1">
    <citation type="journal article" date="2013" name="Curr. Biol.">
        <title>The Genome of the Foraminiferan Reticulomyxa filosa.</title>
        <authorList>
            <person name="Glockner G."/>
            <person name="Hulsmann N."/>
            <person name="Schleicher M."/>
            <person name="Noegel A.A."/>
            <person name="Eichinger L."/>
            <person name="Gallinger C."/>
            <person name="Pawlowski J."/>
            <person name="Sierra R."/>
            <person name="Euteneuer U."/>
            <person name="Pillet L."/>
            <person name="Moustafa A."/>
            <person name="Platzer M."/>
            <person name="Groth M."/>
            <person name="Szafranski K."/>
            <person name="Schliwa M."/>
        </authorList>
    </citation>
    <scope>NUCLEOTIDE SEQUENCE [LARGE SCALE GENOMIC DNA]</scope>
</reference>
<evidence type="ECO:0000259" key="2">
    <source>
        <dbReference type="PROSITE" id="PS50157"/>
    </source>
</evidence>
<keyword evidence="1" id="KW-0863">Zinc-finger</keyword>
<name>X6N7L3_RETFI</name>
<feature type="domain" description="C2H2-type" evidence="2">
    <location>
        <begin position="270"/>
        <end position="288"/>
    </location>
</feature>
<dbReference type="AlphaFoldDB" id="X6N7L3"/>
<dbReference type="PROSITE" id="PS50157">
    <property type="entry name" value="ZINC_FINGER_C2H2_2"/>
    <property type="match status" value="1"/>
</dbReference>
<keyword evidence="1" id="KW-0862">Zinc</keyword>
<accession>X6N7L3</accession>
<evidence type="ECO:0000313" key="3">
    <source>
        <dbReference type="EMBL" id="ETO21868.1"/>
    </source>
</evidence>
<comment type="caution">
    <text evidence="3">The sequence shown here is derived from an EMBL/GenBank/DDBJ whole genome shotgun (WGS) entry which is preliminary data.</text>
</comment>